<dbReference type="InterPro" id="IPR012808">
    <property type="entry name" value="CHP02453"/>
</dbReference>
<proteinExistence type="predicted"/>
<evidence type="ECO:0000313" key="2">
    <source>
        <dbReference type="Proteomes" id="UP001208131"/>
    </source>
</evidence>
<dbReference type="AlphaFoldDB" id="A0AAE3LHW0"/>
<dbReference type="PANTHER" id="PTHR36452">
    <property type="entry name" value="CHROMOSOME 12, WHOLE GENOME SHOTGUN SEQUENCE"/>
    <property type="match status" value="1"/>
</dbReference>
<evidence type="ECO:0000313" key="1">
    <source>
        <dbReference type="EMBL" id="MCU6706124.1"/>
    </source>
</evidence>
<dbReference type="EMBL" id="JAOQJZ010000009">
    <property type="protein sequence ID" value="MCU6706124.1"/>
    <property type="molecule type" value="Genomic_DNA"/>
</dbReference>
<dbReference type="Proteomes" id="UP001208131">
    <property type="component" value="Unassembled WGS sequence"/>
</dbReference>
<name>A0AAE3LHW0_9FIRM</name>
<organism evidence="1 2">
    <name type="scientific">Hominimerdicola aceti</name>
    <dbReference type="NCBI Taxonomy" id="2981726"/>
    <lineage>
        <taxon>Bacteria</taxon>
        <taxon>Bacillati</taxon>
        <taxon>Bacillota</taxon>
        <taxon>Clostridia</taxon>
        <taxon>Eubacteriales</taxon>
        <taxon>Oscillospiraceae</taxon>
        <taxon>Hominimerdicola</taxon>
    </lineage>
</organism>
<dbReference type="PANTHER" id="PTHR36452:SF1">
    <property type="entry name" value="DUF2461 DOMAIN-CONTAINING PROTEIN"/>
    <property type="match status" value="1"/>
</dbReference>
<accession>A0AAE3LHW0</accession>
<sequence length="228" mass="26796">MLFSEEAIGFLFENHTRDSKDWFKEHKADYHRLIEEPFAELITALTPIMNDIDSRIVCNPKKISRLYKDARYNKGGPIFRESVWCSLKCQRDKSEYHPMPEFYFYISTHGFGYGCGYYKTDRESMDEMRAMILAGAQEYKKAYKALKDNSKFVLFGDEYKRDHFPNASREDALWLNKKDIGVSFDSEDPKLLFNVNLLDTVCSDLASLGDVYRFFMRAEDNILQKKVK</sequence>
<dbReference type="RefSeq" id="WP_256320999.1">
    <property type="nucleotide sequence ID" value="NZ_JAOQJZ010000009.1"/>
</dbReference>
<keyword evidence="2" id="KW-1185">Reference proteome</keyword>
<dbReference type="Pfam" id="PF09365">
    <property type="entry name" value="DUF2461"/>
    <property type="match status" value="1"/>
</dbReference>
<reference evidence="1 2" key="1">
    <citation type="journal article" date="2021" name="ISME Commun">
        <title>Automated analysis of genomic sequences facilitates high-throughput and comprehensive description of bacteria.</title>
        <authorList>
            <person name="Hitch T.C.A."/>
        </authorList>
    </citation>
    <scope>NUCLEOTIDE SEQUENCE [LARGE SCALE GENOMIC DNA]</scope>
    <source>
        <strain evidence="1 2">Sanger_31</strain>
    </source>
</reference>
<comment type="caution">
    <text evidence="1">The sequence shown here is derived from an EMBL/GenBank/DDBJ whole genome shotgun (WGS) entry which is preliminary data.</text>
</comment>
<protein>
    <submittedName>
        <fullName evidence="1">DUF2461 domain-containing protein</fullName>
    </submittedName>
</protein>
<gene>
    <name evidence="1" type="ORF">OCV57_09335</name>
</gene>